<name>A0ABZ1AVD9_9ACTN</name>
<dbReference type="RefSeq" id="WP_324273783.1">
    <property type="nucleotide sequence ID" value="NZ_CP141261.1"/>
</dbReference>
<dbReference type="Pfam" id="PF14082">
    <property type="entry name" value="SduA_C"/>
    <property type="match status" value="1"/>
</dbReference>
<gene>
    <name evidence="3" type="ORF">U6N30_20725</name>
</gene>
<evidence type="ECO:0000256" key="1">
    <source>
        <dbReference type="SAM" id="MobiDB-lite"/>
    </source>
</evidence>
<reference evidence="3 4" key="1">
    <citation type="submission" date="2023-12" db="EMBL/GenBank/DDBJ databases">
        <title>Blastococcus brunescens sp. nov., an actonobacterium isolated from sandstone collected in sahara desert.</title>
        <authorList>
            <person name="Gtari M."/>
            <person name="Ghodhbane F."/>
        </authorList>
    </citation>
    <scope>NUCLEOTIDE SEQUENCE [LARGE SCALE GENOMIC DNA]</scope>
    <source>
        <strain evidence="3 4">BMG 8361</strain>
    </source>
</reference>
<dbReference type="EMBL" id="CP141261">
    <property type="protein sequence ID" value="WRL62429.1"/>
    <property type="molecule type" value="Genomic_DNA"/>
</dbReference>
<sequence>MSGDGGDRDEFEVWVNRQPTRPGHFGYRTAWLKDGPQVAKTVTYAEFGDPTSGEVKNRELRFRTSPRRAGQWDFDTPNKTWACQNDELDKLLAFLQSEVGTGHYRLVDRDSPQAALVDLLSSGDVDVDTLVAALVAGGNAVELGLALARSAGGLVAAETAVLEQRRALIARLRAMAADPKTTETNMQHVMGDSYWLFGGRYVGIADRRNLVPLDQHDVPLVGADGTLHIVELKGPSVPRLVRRHRNHHIVGNEVHEATSQATNYLANLDKHGAALTTMYRDNFGLEYDMHRVFATVVIGHPAHVDGVTARQVEQTLRTYNSHLSRVEVMTWAMLLDAAERALNFEQETVDGEPGPPPAEPDPWATPSTPGDADPWSGTATSAWDDDEPPF</sequence>
<evidence type="ECO:0000313" key="3">
    <source>
        <dbReference type="EMBL" id="WRL62429.1"/>
    </source>
</evidence>
<feature type="region of interest" description="Disordered" evidence="1">
    <location>
        <begin position="347"/>
        <end position="390"/>
    </location>
</feature>
<dbReference type="Proteomes" id="UP001324287">
    <property type="component" value="Chromosome"/>
</dbReference>
<organism evidence="3 4">
    <name type="scientific">Blastococcus brunescens</name>
    <dbReference type="NCBI Taxonomy" id="1564165"/>
    <lineage>
        <taxon>Bacteria</taxon>
        <taxon>Bacillati</taxon>
        <taxon>Actinomycetota</taxon>
        <taxon>Actinomycetes</taxon>
        <taxon>Geodermatophilales</taxon>
        <taxon>Geodermatophilaceae</taxon>
        <taxon>Blastococcus</taxon>
    </lineage>
</organism>
<protein>
    <submittedName>
        <fullName evidence="3">Shedu anti-phage system protein SduA domain-containing protein</fullName>
    </submittedName>
</protein>
<feature type="domain" description="Shedu protein SduA C-terminal" evidence="2">
    <location>
        <begin position="181"/>
        <end position="335"/>
    </location>
</feature>
<evidence type="ECO:0000313" key="4">
    <source>
        <dbReference type="Proteomes" id="UP001324287"/>
    </source>
</evidence>
<dbReference type="InterPro" id="IPR025359">
    <property type="entry name" value="SduA_C"/>
</dbReference>
<proteinExistence type="predicted"/>
<evidence type="ECO:0000259" key="2">
    <source>
        <dbReference type="Pfam" id="PF14082"/>
    </source>
</evidence>
<accession>A0ABZ1AVD9</accession>
<keyword evidence="4" id="KW-1185">Reference proteome</keyword>